<evidence type="ECO:0000313" key="1">
    <source>
        <dbReference type="EMBL" id="RDY06077.1"/>
    </source>
</evidence>
<comment type="caution">
    <text evidence="1">The sequence shown here is derived from an EMBL/GenBank/DDBJ whole genome shotgun (WGS) entry which is preliminary data.</text>
</comment>
<sequence length="75" mass="8571">MFSEKDMRYAPPQRDEPMIRGSSANIIYWLTFQKLGLPTFNLEECSSTLYGFVDEQVEIKGTIELETTFGTRGNA</sequence>
<name>A0A371HTJ3_MUCPR</name>
<dbReference type="AlphaFoldDB" id="A0A371HTJ3"/>
<gene>
    <name evidence="1" type="ORF">CR513_09989</name>
</gene>
<organism evidence="1 2">
    <name type="scientific">Mucuna pruriens</name>
    <name type="common">Velvet bean</name>
    <name type="synonym">Dolichos pruriens</name>
    <dbReference type="NCBI Taxonomy" id="157652"/>
    <lineage>
        <taxon>Eukaryota</taxon>
        <taxon>Viridiplantae</taxon>
        <taxon>Streptophyta</taxon>
        <taxon>Embryophyta</taxon>
        <taxon>Tracheophyta</taxon>
        <taxon>Spermatophyta</taxon>
        <taxon>Magnoliopsida</taxon>
        <taxon>eudicotyledons</taxon>
        <taxon>Gunneridae</taxon>
        <taxon>Pentapetalae</taxon>
        <taxon>rosids</taxon>
        <taxon>fabids</taxon>
        <taxon>Fabales</taxon>
        <taxon>Fabaceae</taxon>
        <taxon>Papilionoideae</taxon>
        <taxon>50 kb inversion clade</taxon>
        <taxon>NPAAA clade</taxon>
        <taxon>indigoferoid/millettioid clade</taxon>
        <taxon>Phaseoleae</taxon>
        <taxon>Mucuna</taxon>
    </lineage>
</organism>
<feature type="non-terminal residue" evidence="1">
    <location>
        <position position="1"/>
    </location>
</feature>
<dbReference type="Proteomes" id="UP000257109">
    <property type="component" value="Unassembled WGS sequence"/>
</dbReference>
<keyword evidence="2" id="KW-1185">Reference proteome</keyword>
<accession>A0A371HTJ3</accession>
<evidence type="ECO:0000313" key="2">
    <source>
        <dbReference type="Proteomes" id="UP000257109"/>
    </source>
</evidence>
<dbReference type="OrthoDB" id="2919534at2759"/>
<dbReference type="EMBL" id="QJKJ01001755">
    <property type="protein sequence ID" value="RDY06077.1"/>
    <property type="molecule type" value="Genomic_DNA"/>
</dbReference>
<reference evidence="1" key="1">
    <citation type="submission" date="2018-05" db="EMBL/GenBank/DDBJ databases">
        <title>Draft genome of Mucuna pruriens seed.</title>
        <authorList>
            <person name="Nnadi N.E."/>
            <person name="Vos R."/>
            <person name="Hasami M.H."/>
            <person name="Devisetty U.K."/>
            <person name="Aguiy J.C."/>
        </authorList>
    </citation>
    <scope>NUCLEOTIDE SEQUENCE [LARGE SCALE GENOMIC DNA]</scope>
    <source>
        <strain evidence="1">JCA_2017</strain>
    </source>
</reference>
<proteinExistence type="predicted"/>
<protein>
    <submittedName>
        <fullName evidence="1">Uncharacterized protein</fullName>
    </submittedName>
</protein>